<accession>A0A379EUU7</accession>
<dbReference type="Proteomes" id="UP000254704">
    <property type="component" value="Unassembled WGS sequence"/>
</dbReference>
<sequence>MEDVMSKLLALATLAKQQGKIANFVIIDEQSELNQTNKLNHLEKAVKDQIFQTVLDSASRSTGFLPEDLATSLIEAYKKINLS</sequence>
<proteinExistence type="predicted"/>
<dbReference type="EMBL" id="UGTV01000015">
    <property type="protein sequence ID" value="SUC09924.1"/>
    <property type="molecule type" value="Genomic_DNA"/>
</dbReference>
<name>A0A379EUU7_9PAST</name>
<reference evidence="1 2" key="1">
    <citation type="submission" date="2018-06" db="EMBL/GenBank/DDBJ databases">
        <authorList>
            <consortium name="Pathogen Informatics"/>
            <person name="Doyle S."/>
        </authorList>
    </citation>
    <scope>NUCLEOTIDE SEQUENCE [LARGE SCALE GENOMIC DNA]</scope>
    <source>
        <strain evidence="1 2">NCTC11621</strain>
    </source>
</reference>
<dbReference type="AlphaFoldDB" id="A0A379EUU7"/>
<gene>
    <name evidence="1" type="ORF">NCTC11621_00952</name>
</gene>
<dbReference type="RefSeq" id="WP_115322772.1">
    <property type="nucleotide sequence ID" value="NZ_UGTV01000015.1"/>
</dbReference>
<evidence type="ECO:0000313" key="1">
    <source>
        <dbReference type="EMBL" id="SUC09924.1"/>
    </source>
</evidence>
<protein>
    <submittedName>
        <fullName evidence="1">Uncharacterized protein</fullName>
    </submittedName>
</protein>
<evidence type="ECO:0000313" key="2">
    <source>
        <dbReference type="Proteomes" id="UP000254704"/>
    </source>
</evidence>
<organism evidence="1 2">
    <name type="scientific">Pasteurella canis</name>
    <dbReference type="NCBI Taxonomy" id="753"/>
    <lineage>
        <taxon>Bacteria</taxon>
        <taxon>Pseudomonadati</taxon>
        <taxon>Pseudomonadota</taxon>
        <taxon>Gammaproteobacteria</taxon>
        <taxon>Pasteurellales</taxon>
        <taxon>Pasteurellaceae</taxon>
        <taxon>Pasteurella</taxon>
    </lineage>
</organism>